<organism evidence="3 4">
    <name type="scientific">Candidatus Methanoperedens nitratireducens</name>
    <dbReference type="NCBI Taxonomy" id="1392998"/>
    <lineage>
        <taxon>Archaea</taxon>
        <taxon>Methanobacteriati</taxon>
        <taxon>Methanobacteriota</taxon>
        <taxon>Stenosarchaea group</taxon>
        <taxon>Methanomicrobia</taxon>
        <taxon>Methanosarcinales</taxon>
        <taxon>ANME-2 cluster</taxon>
        <taxon>Candidatus Methanoperedentaceae</taxon>
        <taxon>Candidatus Methanoperedens</taxon>
    </lineage>
</organism>
<comment type="caution">
    <text evidence="3">The sequence shown here is derived from an EMBL/GenBank/DDBJ whole genome shotgun (WGS) entry which is preliminary data.</text>
</comment>
<accession>A0A0P7ZH50</accession>
<dbReference type="SUPFAM" id="SSF53756">
    <property type="entry name" value="UDP-Glycosyltransferase/glycogen phosphorylase"/>
    <property type="match status" value="1"/>
</dbReference>
<dbReference type="Pfam" id="PF00534">
    <property type="entry name" value="Glycos_transf_1"/>
    <property type="match status" value="1"/>
</dbReference>
<dbReference type="InterPro" id="IPR050194">
    <property type="entry name" value="Glycosyltransferase_grp1"/>
</dbReference>
<dbReference type="AlphaFoldDB" id="A0A0P7ZH50"/>
<feature type="domain" description="Glycosyl transferase family 1" evidence="1">
    <location>
        <begin position="191"/>
        <end position="347"/>
    </location>
</feature>
<name>A0A0P7ZH50_9EURY</name>
<evidence type="ECO:0000313" key="4">
    <source>
        <dbReference type="Proteomes" id="UP000050360"/>
    </source>
</evidence>
<feature type="domain" description="Glycosyltransferase subfamily 4-like N-terminal" evidence="2">
    <location>
        <begin position="15"/>
        <end position="185"/>
    </location>
</feature>
<protein>
    <submittedName>
        <fullName evidence="3">1,2-diacylglycerol 3-glucosyltransferase</fullName>
    </submittedName>
</protein>
<proteinExistence type="predicted"/>
<dbReference type="PANTHER" id="PTHR45947">
    <property type="entry name" value="SULFOQUINOVOSYL TRANSFERASE SQD2"/>
    <property type="match status" value="1"/>
</dbReference>
<sequence>MRILMLNYEYPPLGGGASPVTKSLSEELVNLGHTVDVVTMGFKGLKQKEETNGVTVYRVPSIRKEQSVCQTHEMLSYCYSAYRFLPKLLKENKYNICHTHFIIPTGVVSYLNKSKIPYIITSHGSDVPGHNPNRFSIQHELLKPFWRKIVQNAECVVTPSKYLKDMILKNVDTDNVTVIPNGFDIGSFNFDPKKKEKKILLVSRLFEFKGFQYFLDAIEDMDIDYEINIVGEGPYKEALVQKAKDLKVKVNFIGWLDNKSVELKKLYETSSIFVFPSTAENFPTVLLEAMAAGCAIITTDVCGCPEVVGDSALVVRPNSSENIRNALNKLISNDRLFNEFGNKARQRLEEKFNWKKVAKQYENIYKSEIEEKENIKINKI</sequence>
<gene>
    <name evidence="3" type="ORF">MPEBLZ_02407</name>
</gene>
<evidence type="ECO:0000259" key="2">
    <source>
        <dbReference type="Pfam" id="PF13439"/>
    </source>
</evidence>
<dbReference type="CDD" id="cd03801">
    <property type="entry name" value="GT4_PimA-like"/>
    <property type="match status" value="1"/>
</dbReference>
<dbReference type="PANTHER" id="PTHR45947:SF3">
    <property type="entry name" value="SULFOQUINOVOSYL TRANSFERASE SQD2"/>
    <property type="match status" value="1"/>
</dbReference>
<dbReference type="Pfam" id="PF13439">
    <property type="entry name" value="Glyco_transf_4"/>
    <property type="match status" value="1"/>
</dbReference>
<dbReference type="GO" id="GO:0016757">
    <property type="term" value="F:glycosyltransferase activity"/>
    <property type="evidence" value="ECO:0007669"/>
    <property type="project" value="InterPro"/>
</dbReference>
<evidence type="ECO:0000313" key="3">
    <source>
        <dbReference type="EMBL" id="KPQ43023.1"/>
    </source>
</evidence>
<dbReference type="Proteomes" id="UP000050360">
    <property type="component" value="Unassembled WGS sequence"/>
</dbReference>
<keyword evidence="3" id="KW-0808">Transferase</keyword>
<dbReference type="InterPro" id="IPR028098">
    <property type="entry name" value="Glyco_trans_4-like_N"/>
</dbReference>
<reference evidence="3 4" key="1">
    <citation type="submission" date="2015-09" db="EMBL/GenBank/DDBJ databases">
        <title>A metagenomics-based metabolic model of nitrate-dependent anaerobic oxidation of methane by Methanoperedens-like archaea.</title>
        <authorList>
            <person name="Arshad A."/>
            <person name="Speth D.R."/>
            <person name="De Graaf R.M."/>
            <person name="Op Den Camp H.J."/>
            <person name="Jetten M.S."/>
            <person name="Welte C.U."/>
        </authorList>
    </citation>
    <scope>NUCLEOTIDE SEQUENCE [LARGE SCALE GENOMIC DNA]</scope>
</reference>
<dbReference type="Gene3D" id="3.40.50.2000">
    <property type="entry name" value="Glycogen Phosphorylase B"/>
    <property type="match status" value="2"/>
</dbReference>
<dbReference type="InterPro" id="IPR001296">
    <property type="entry name" value="Glyco_trans_1"/>
</dbReference>
<evidence type="ECO:0000259" key="1">
    <source>
        <dbReference type="Pfam" id="PF00534"/>
    </source>
</evidence>
<dbReference type="EMBL" id="LKCM01000186">
    <property type="protein sequence ID" value="KPQ43023.1"/>
    <property type="molecule type" value="Genomic_DNA"/>
</dbReference>